<dbReference type="InterPro" id="IPR015655">
    <property type="entry name" value="PP2C"/>
</dbReference>
<dbReference type="Proteomes" id="UP000289340">
    <property type="component" value="Chromosome 20"/>
</dbReference>
<name>A0A445F0D1_GLYSO</name>
<dbReference type="AlphaFoldDB" id="A0A445F0D1"/>
<dbReference type="EMBL" id="QZWG01000020">
    <property type="protein sequence ID" value="RZB42247.1"/>
    <property type="molecule type" value="Genomic_DNA"/>
</dbReference>
<dbReference type="Gene3D" id="3.60.40.10">
    <property type="entry name" value="PPM-type phosphatase domain"/>
    <property type="match status" value="1"/>
</dbReference>
<sequence>YHYVTALCPGGSSKKLPMGPSKRYLLVANAGDCRAILSHGGGAIEMSKDHWPLCIKERKRIESLGGYIDDGYLNDQLGVTHALGN</sequence>
<protein>
    <recommendedName>
        <fullName evidence="1">PPM-type phosphatase domain-containing protein</fullName>
    </recommendedName>
</protein>
<keyword evidence="2" id="KW-0378">Hydrolase</keyword>
<dbReference type="SUPFAM" id="SSF81606">
    <property type="entry name" value="PP2C-like"/>
    <property type="match status" value="1"/>
</dbReference>
<feature type="non-terminal residue" evidence="2">
    <location>
        <position position="1"/>
    </location>
</feature>
<evidence type="ECO:0000313" key="3">
    <source>
        <dbReference type="Proteomes" id="UP000289340"/>
    </source>
</evidence>
<feature type="domain" description="PPM-type phosphatase" evidence="1">
    <location>
        <begin position="1"/>
        <end position="85"/>
    </location>
</feature>
<organism evidence="2 3">
    <name type="scientific">Glycine soja</name>
    <name type="common">Wild soybean</name>
    <dbReference type="NCBI Taxonomy" id="3848"/>
    <lineage>
        <taxon>Eukaryota</taxon>
        <taxon>Viridiplantae</taxon>
        <taxon>Streptophyta</taxon>
        <taxon>Embryophyta</taxon>
        <taxon>Tracheophyta</taxon>
        <taxon>Spermatophyta</taxon>
        <taxon>Magnoliopsida</taxon>
        <taxon>eudicotyledons</taxon>
        <taxon>Gunneridae</taxon>
        <taxon>Pentapetalae</taxon>
        <taxon>rosids</taxon>
        <taxon>fabids</taxon>
        <taxon>Fabales</taxon>
        <taxon>Fabaceae</taxon>
        <taxon>Papilionoideae</taxon>
        <taxon>50 kb inversion clade</taxon>
        <taxon>NPAAA clade</taxon>
        <taxon>indigoferoid/millettioid clade</taxon>
        <taxon>Phaseoleae</taxon>
        <taxon>Glycine</taxon>
        <taxon>Glycine subgen. Soja</taxon>
    </lineage>
</organism>
<dbReference type="GO" id="GO:0004722">
    <property type="term" value="F:protein serine/threonine phosphatase activity"/>
    <property type="evidence" value="ECO:0007669"/>
    <property type="project" value="InterPro"/>
</dbReference>
<dbReference type="Pfam" id="PF00481">
    <property type="entry name" value="PP2C"/>
    <property type="match status" value="1"/>
</dbReference>
<dbReference type="PROSITE" id="PS51746">
    <property type="entry name" value="PPM_2"/>
    <property type="match status" value="1"/>
</dbReference>
<dbReference type="PANTHER" id="PTHR13832:SF684">
    <property type="entry name" value="PROTEIN PHOSPHATASE 2C 27-RELATED"/>
    <property type="match status" value="1"/>
</dbReference>
<dbReference type="InterPro" id="IPR036457">
    <property type="entry name" value="PPM-type-like_dom_sf"/>
</dbReference>
<evidence type="ECO:0000313" key="2">
    <source>
        <dbReference type="EMBL" id="RZB42247.1"/>
    </source>
</evidence>
<evidence type="ECO:0000259" key="1">
    <source>
        <dbReference type="PROSITE" id="PS51746"/>
    </source>
</evidence>
<dbReference type="PANTHER" id="PTHR13832">
    <property type="entry name" value="PROTEIN PHOSPHATASE 2C"/>
    <property type="match status" value="1"/>
</dbReference>
<gene>
    <name evidence="2" type="ORF">D0Y65_053006</name>
</gene>
<accession>A0A445F0D1</accession>
<comment type="caution">
    <text evidence="2">The sequence shown here is derived from an EMBL/GenBank/DDBJ whole genome shotgun (WGS) entry which is preliminary data.</text>
</comment>
<reference evidence="2 3" key="1">
    <citation type="submission" date="2018-09" db="EMBL/GenBank/DDBJ databases">
        <title>A high-quality reference genome of wild soybean provides a powerful tool to mine soybean genomes.</title>
        <authorList>
            <person name="Xie M."/>
            <person name="Chung C.Y.L."/>
            <person name="Li M.-W."/>
            <person name="Wong F.-L."/>
            <person name="Chan T.-F."/>
            <person name="Lam H.-M."/>
        </authorList>
    </citation>
    <scope>NUCLEOTIDE SEQUENCE [LARGE SCALE GENOMIC DNA]</scope>
    <source>
        <strain evidence="3">cv. W05</strain>
        <tissue evidence="2">Hypocotyl of etiolated seedlings</tissue>
    </source>
</reference>
<dbReference type="InterPro" id="IPR001932">
    <property type="entry name" value="PPM-type_phosphatase-like_dom"/>
</dbReference>
<proteinExistence type="predicted"/>
<keyword evidence="3" id="KW-1185">Reference proteome</keyword>